<sequence length="74" mass="8669">MQRASILSLKEIHLRIGYRLATMLHLPDCLARKVSGSVRQRRVVCWHHIHSAYDEFVLAMNLPPGWGRMLKIKY</sequence>
<proteinExistence type="predicted"/>
<keyword evidence="1" id="KW-1185">Reference proteome</keyword>
<name>A0A1I8JQN5_9PLAT</name>
<accession>A0A1I8JQN5</accession>
<organism evidence="1 2">
    <name type="scientific">Macrostomum lignano</name>
    <dbReference type="NCBI Taxonomy" id="282301"/>
    <lineage>
        <taxon>Eukaryota</taxon>
        <taxon>Metazoa</taxon>
        <taxon>Spiralia</taxon>
        <taxon>Lophotrochozoa</taxon>
        <taxon>Platyhelminthes</taxon>
        <taxon>Rhabditophora</taxon>
        <taxon>Macrostomorpha</taxon>
        <taxon>Macrostomida</taxon>
        <taxon>Macrostomidae</taxon>
        <taxon>Macrostomum</taxon>
    </lineage>
</organism>
<dbReference type="AlphaFoldDB" id="A0A1I8JQN5"/>
<evidence type="ECO:0000313" key="2">
    <source>
        <dbReference type="WBParaSite" id="snap_masked-unitig_30115-processed-gene-0.1-mRNA-1"/>
    </source>
</evidence>
<reference evidence="2" key="1">
    <citation type="submission" date="2016-11" db="UniProtKB">
        <authorList>
            <consortium name="WormBaseParasite"/>
        </authorList>
    </citation>
    <scope>IDENTIFICATION</scope>
</reference>
<evidence type="ECO:0000313" key="1">
    <source>
        <dbReference type="Proteomes" id="UP000095280"/>
    </source>
</evidence>
<dbReference type="Proteomes" id="UP000095280">
    <property type="component" value="Unplaced"/>
</dbReference>
<protein>
    <submittedName>
        <fullName evidence="2">Cytoplasmic protein</fullName>
    </submittedName>
</protein>
<dbReference type="WBParaSite" id="snap_masked-unitig_30115-processed-gene-0.1-mRNA-1">
    <property type="protein sequence ID" value="snap_masked-unitig_30115-processed-gene-0.1-mRNA-1"/>
    <property type="gene ID" value="snap_masked-unitig_30115-processed-gene-0.1"/>
</dbReference>